<keyword evidence="1" id="KW-0732">Signal</keyword>
<evidence type="ECO:0000313" key="3">
    <source>
        <dbReference type="Proteomes" id="UP001432322"/>
    </source>
</evidence>
<name>A0AAV5V493_9BILA</name>
<protein>
    <submittedName>
        <fullName evidence="2">Uncharacterized protein</fullName>
    </submittedName>
</protein>
<evidence type="ECO:0000313" key="2">
    <source>
        <dbReference type="EMBL" id="GMT13637.1"/>
    </source>
</evidence>
<feature type="non-terminal residue" evidence="2">
    <location>
        <position position="1"/>
    </location>
</feature>
<feature type="non-terminal residue" evidence="2">
    <location>
        <position position="109"/>
    </location>
</feature>
<organism evidence="2 3">
    <name type="scientific">Pristionchus fissidentatus</name>
    <dbReference type="NCBI Taxonomy" id="1538716"/>
    <lineage>
        <taxon>Eukaryota</taxon>
        <taxon>Metazoa</taxon>
        <taxon>Ecdysozoa</taxon>
        <taxon>Nematoda</taxon>
        <taxon>Chromadorea</taxon>
        <taxon>Rhabditida</taxon>
        <taxon>Rhabditina</taxon>
        <taxon>Diplogasteromorpha</taxon>
        <taxon>Diplogasteroidea</taxon>
        <taxon>Neodiplogasteridae</taxon>
        <taxon>Pristionchus</taxon>
    </lineage>
</organism>
<comment type="caution">
    <text evidence="2">The sequence shown here is derived from an EMBL/GenBank/DDBJ whole genome shotgun (WGS) entry which is preliminary data.</text>
</comment>
<sequence>STRLFLLFLLLQLTAFALAQDPPTTEQTTLSTDGDTSTESVTLTTEQVTVVVPEEVTLSVEEVARYFENLPSEIRDLVTSSKLTICNEERPQPGTVCLIKMIEVSCSKT</sequence>
<feature type="chain" id="PRO_5043495799" evidence="1">
    <location>
        <begin position="20"/>
        <end position="109"/>
    </location>
</feature>
<proteinExistence type="predicted"/>
<evidence type="ECO:0000256" key="1">
    <source>
        <dbReference type="SAM" id="SignalP"/>
    </source>
</evidence>
<reference evidence="2" key="1">
    <citation type="submission" date="2023-10" db="EMBL/GenBank/DDBJ databases">
        <title>Genome assembly of Pristionchus species.</title>
        <authorList>
            <person name="Yoshida K."/>
            <person name="Sommer R.J."/>
        </authorList>
    </citation>
    <scope>NUCLEOTIDE SEQUENCE</scope>
    <source>
        <strain evidence="2">RS5133</strain>
    </source>
</reference>
<dbReference type="Proteomes" id="UP001432322">
    <property type="component" value="Unassembled WGS sequence"/>
</dbReference>
<keyword evidence="3" id="KW-1185">Reference proteome</keyword>
<gene>
    <name evidence="2" type="ORF">PFISCL1PPCAC_4934</name>
</gene>
<feature type="signal peptide" evidence="1">
    <location>
        <begin position="1"/>
        <end position="19"/>
    </location>
</feature>
<accession>A0AAV5V493</accession>
<dbReference type="AlphaFoldDB" id="A0AAV5V493"/>
<dbReference type="EMBL" id="BTSY01000002">
    <property type="protein sequence ID" value="GMT13637.1"/>
    <property type="molecule type" value="Genomic_DNA"/>
</dbReference>